<evidence type="ECO:0000256" key="9">
    <source>
        <dbReference type="ARBA" id="ARBA00023292"/>
    </source>
</evidence>
<protein>
    <recommendedName>
        <fullName evidence="11">Laminin EGF-like domain-containing protein</fullName>
    </recommendedName>
</protein>
<dbReference type="PANTHER" id="PTHR10574:SF291">
    <property type="entry name" value="LAMININ SUBUNIT ALPHA-2"/>
    <property type="match status" value="1"/>
</dbReference>
<dbReference type="InterPro" id="IPR050440">
    <property type="entry name" value="Laminin/Netrin_ECM"/>
</dbReference>
<evidence type="ECO:0000256" key="6">
    <source>
        <dbReference type="ARBA" id="ARBA00022869"/>
    </source>
</evidence>
<evidence type="ECO:0000256" key="10">
    <source>
        <dbReference type="SAM" id="SignalP"/>
    </source>
</evidence>
<comment type="caution">
    <text evidence="12">The sequence shown here is derived from an EMBL/GenBank/DDBJ whole genome shotgun (WGS) entry which is preliminary data.</text>
</comment>
<keyword evidence="8" id="KW-0325">Glycoprotein</keyword>
<dbReference type="EMBL" id="JAROKS010000835">
    <property type="protein sequence ID" value="KAK1783964.1"/>
    <property type="molecule type" value="Genomic_DNA"/>
</dbReference>
<evidence type="ECO:0000256" key="3">
    <source>
        <dbReference type="ARBA" id="ARBA00022530"/>
    </source>
</evidence>
<sequence>MVLWFPSTLTLFLSYRHTVLDSGPPGQEIHTCSSICLSLSLSIPPYLSPYPSLSLHSSIHLFLTPLSCLLLQIHTSLINGRPSADDPSPTLFNFTTARYIRLRFQRIHTLNADLMTLALNDPKDMDPIVTRRKLHCDCEDNTCGESCDRCCPGYNQKPWMAGTFLTRHICEKCNCHGKSEECYYNQTVADGKLSLNINGVYEGGRVCVACSDNTAGINCQSCAAGYYRPREVRPEHPRPCTHCDCDLRGSVSSVCVPDESHGRA</sequence>
<evidence type="ECO:0000256" key="7">
    <source>
        <dbReference type="ARBA" id="ARBA00023157"/>
    </source>
</evidence>
<keyword evidence="6" id="KW-0084">Basement membrane</keyword>
<evidence type="ECO:0000256" key="4">
    <source>
        <dbReference type="ARBA" id="ARBA00022729"/>
    </source>
</evidence>
<dbReference type="InterPro" id="IPR002049">
    <property type="entry name" value="LE_dom"/>
</dbReference>
<dbReference type="SUPFAM" id="SSF57196">
    <property type="entry name" value="EGF/Laminin"/>
    <property type="match status" value="2"/>
</dbReference>
<dbReference type="FunFam" id="2.10.25.10:FF:000069">
    <property type="entry name" value="Laminin subunit alpha 1"/>
    <property type="match status" value="1"/>
</dbReference>
<name>A0AAD9DKR3_9TELE</name>
<evidence type="ECO:0000313" key="12">
    <source>
        <dbReference type="EMBL" id="KAK1783964.1"/>
    </source>
</evidence>
<dbReference type="PROSITE" id="PS01248">
    <property type="entry name" value="EGF_LAM_1"/>
    <property type="match status" value="1"/>
</dbReference>
<organism evidence="12 13">
    <name type="scientific">Electrophorus voltai</name>
    <dbReference type="NCBI Taxonomy" id="2609070"/>
    <lineage>
        <taxon>Eukaryota</taxon>
        <taxon>Metazoa</taxon>
        <taxon>Chordata</taxon>
        <taxon>Craniata</taxon>
        <taxon>Vertebrata</taxon>
        <taxon>Euteleostomi</taxon>
        <taxon>Actinopterygii</taxon>
        <taxon>Neopterygii</taxon>
        <taxon>Teleostei</taxon>
        <taxon>Ostariophysi</taxon>
        <taxon>Gymnotiformes</taxon>
        <taxon>Gymnotoidei</taxon>
        <taxon>Gymnotidae</taxon>
        <taxon>Electrophorus</taxon>
    </lineage>
</organism>
<gene>
    <name evidence="12" type="ORF">P4O66_022612</name>
</gene>
<reference evidence="12" key="1">
    <citation type="submission" date="2023-03" db="EMBL/GenBank/DDBJ databases">
        <title>Electrophorus voltai genome.</title>
        <authorList>
            <person name="Bian C."/>
        </authorList>
    </citation>
    <scope>NUCLEOTIDE SEQUENCE</scope>
    <source>
        <strain evidence="12">CB-2022</strain>
        <tissue evidence="12">Muscle</tissue>
    </source>
</reference>
<dbReference type="Proteomes" id="UP001239994">
    <property type="component" value="Unassembled WGS sequence"/>
</dbReference>
<dbReference type="GO" id="GO:0005604">
    <property type="term" value="C:basement membrane"/>
    <property type="evidence" value="ECO:0007669"/>
    <property type="project" value="UniProtKB-SubCell"/>
</dbReference>
<keyword evidence="4 10" id="KW-0732">Signal</keyword>
<dbReference type="PANTHER" id="PTHR10574">
    <property type="entry name" value="NETRIN/LAMININ-RELATED"/>
    <property type="match status" value="1"/>
</dbReference>
<comment type="subcellular location">
    <subcellularLocation>
        <location evidence="1">Secreted</location>
        <location evidence="1">Extracellular space</location>
        <location evidence="1">Extracellular matrix</location>
        <location evidence="1">Basement membrane</location>
    </subcellularLocation>
</comment>
<keyword evidence="5" id="KW-0677">Repeat</keyword>
<keyword evidence="7" id="KW-1015">Disulfide bond</keyword>
<evidence type="ECO:0000256" key="5">
    <source>
        <dbReference type="ARBA" id="ARBA00022737"/>
    </source>
</evidence>
<keyword evidence="9" id="KW-0424">Laminin EGF-like domain</keyword>
<dbReference type="GO" id="GO:0009887">
    <property type="term" value="P:animal organ morphogenesis"/>
    <property type="evidence" value="ECO:0007669"/>
    <property type="project" value="TreeGrafter"/>
</dbReference>
<dbReference type="Gene3D" id="2.10.25.10">
    <property type="entry name" value="Laminin"/>
    <property type="match status" value="1"/>
</dbReference>
<keyword evidence="3" id="KW-0272">Extracellular matrix</keyword>
<dbReference type="GO" id="GO:0005576">
    <property type="term" value="C:extracellular region"/>
    <property type="evidence" value="ECO:0007669"/>
    <property type="project" value="UniProtKB-ARBA"/>
</dbReference>
<dbReference type="SMART" id="SM00180">
    <property type="entry name" value="EGF_Lam"/>
    <property type="match status" value="2"/>
</dbReference>
<keyword evidence="13" id="KW-1185">Reference proteome</keyword>
<dbReference type="GO" id="GO:0009888">
    <property type="term" value="P:tissue development"/>
    <property type="evidence" value="ECO:0007669"/>
    <property type="project" value="TreeGrafter"/>
</dbReference>
<dbReference type="CDD" id="cd00055">
    <property type="entry name" value="EGF_Lam"/>
    <property type="match status" value="1"/>
</dbReference>
<feature type="signal peptide" evidence="10">
    <location>
        <begin position="1"/>
        <end position="21"/>
    </location>
</feature>
<dbReference type="GO" id="GO:0007411">
    <property type="term" value="P:axon guidance"/>
    <property type="evidence" value="ECO:0007669"/>
    <property type="project" value="TreeGrafter"/>
</dbReference>
<evidence type="ECO:0000256" key="1">
    <source>
        <dbReference type="ARBA" id="ARBA00004302"/>
    </source>
</evidence>
<accession>A0AAD9DKR3</accession>
<keyword evidence="2" id="KW-0964">Secreted</keyword>
<evidence type="ECO:0000256" key="8">
    <source>
        <dbReference type="ARBA" id="ARBA00023180"/>
    </source>
</evidence>
<feature type="non-terminal residue" evidence="12">
    <location>
        <position position="1"/>
    </location>
</feature>
<evidence type="ECO:0000259" key="11">
    <source>
        <dbReference type="PROSITE" id="PS01248"/>
    </source>
</evidence>
<dbReference type="Gene3D" id="2.60.120.260">
    <property type="entry name" value="Galactose-binding domain-like"/>
    <property type="match status" value="1"/>
</dbReference>
<dbReference type="Pfam" id="PF00053">
    <property type="entry name" value="EGF_laminin"/>
    <property type="match status" value="2"/>
</dbReference>
<dbReference type="AlphaFoldDB" id="A0AAD9DKR3"/>
<evidence type="ECO:0000313" key="13">
    <source>
        <dbReference type="Proteomes" id="UP001239994"/>
    </source>
</evidence>
<feature type="chain" id="PRO_5041917233" description="Laminin EGF-like domain-containing protein" evidence="10">
    <location>
        <begin position="22"/>
        <end position="264"/>
    </location>
</feature>
<dbReference type="GO" id="GO:0005201">
    <property type="term" value="F:extracellular matrix structural constituent"/>
    <property type="evidence" value="ECO:0007669"/>
    <property type="project" value="TreeGrafter"/>
</dbReference>
<proteinExistence type="predicted"/>
<evidence type="ECO:0000256" key="2">
    <source>
        <dbReference type="ARBA" id="ARBA00022525"/>
    </source>
</evidence>
<feature type="domain" description="Laminin EGF-like" evidence="11">
    <location>
        <begin position="207"/>
        <end position="243"/>
    </location>
</feature>